<evidence type="ECO:0000256" key="10">
    <source>
        <dbReference type="ARBA" id="ARBA00023284"/>
    </source>
</evidence>
<dbReference type="NCBIfam" id="TIGR00342">
    <property type="entry name" value="tRNA uracil 4-sulfurtransferase ThiI"/>
    <property type="match status" value="1"/>
</dbReference>
<dbReference type="Gene3D" id="3.30.2130.30">
    <property type="match status" value="1"/>
</dbReference>
<dbReference type="Proteomes" id="UP001595692">
    <property type="component" value="Unassembled WGS sequence"/>
</dbReference>
<organism evidence="14 15">
    <name type="scientific">Pseudaeromonas sharmana</name>
    <dbReference type="NCBI Taxonomy" id="328412"/>
    <lineage>
        <taxon>Bacteria</taxon>
        <taxon>Pseudomonadati</taxon>
        <taxon>Pseudomonadota</taxon>
        <taxon>Gammaproteobacteria</taxon>
        <taxon>Aeromonadales</taxon>
        <taxon>Aeromonadaceae</taxon>
        <taxon>Pseudaeromonas</taxon>
    </lineage>
</organism>
<keyword evidence="6 11" id="KW-0067">ATP-binding</keyword>
<keyword evidence="5 11" id="KW-0547">Nucleotide-binding</keyword>
<evidence type="ECO:0000256" key="3">
    <source>
        <dbReference type="ARBA" id="ARBA00022555"/>
    </source>
</evidence>
<dbReference type="GO" id="GO:0140741">
    <property type="term" value="F:tRNA-uracil-4 sulfurtransferase activity"/>
    <property type="evidence" value="ECO:0007669"/>
    <property type="project" value="UniProtKB-EC"/>
</dbReference>
<accession>A0ABV8CS11</accession>
<dbReference type="SMART" id="SM00981">
    <property type="entry name" value="THUMP"/>
    <property type="match status" value="1"/>
</dbReference>
<dbReference type="PANTHER" id="PTHR43209">
    <property type="entry name" value="TRNA SULFURTRANSFERASE"/>
    <property type="match status" value="1"/>
</dbReference>
<reference evidence="15" key="1">
    <citation type="journal article" date="2019" name="Int. J. Syst. Evol. Microbiol.">
        <title>The Global Catalogue of Microorganisms (GCM) 10K type strain sequencing project: providing services to taxonomists for standard genome sequencing and annotation.</title>
        <authorList>
            <consortium name="The Broad Institute Genomics Platform"/>
            <consortium name="The Broad Institute Genome Sequencing Center for Infectious Disease"/>
            <person name="Wu L."/>
            <person name="Ma J."/>
        </authorList>
    </citation>
    <scope>NUCLEOTIDE SEQUENCE [LARGE SCALE GENOMIC DNA]</scope>
    <source>
        <strain evidence="15">CCUG 54939</strain>
    </source>
</reference>
<evidence type="ECO:0000259" key="13">
    <source>
        <dbReference type="PROSITE" id="PS51165"/>
    </source>
</evidence>
<feature type="disulfide bond" description="Redox-active" evidence="11">
    <location>
        <begin position="344"/>
        <end position="456"/>
    </location>
</feature>
<dbReference type="InterPro" id="IPR036873">
    <property type="entry name" value="Rhodanese-like_dom_sf"/>
</dbReference>
<feature type="domain" description="Rhodanese" evidence="12">
    <location>
        <begin position="404"/>
        <end position="483"/>
    </location>
</feature>
<evidence type="ECO:0000256" key="9">
    <source>
        <dbReference type="ARBA" id="ARBA00023157"/>
    </source>
</evidence>
<dbReference type="InterPro" id="IPR001763">
    <property type="entry name" value="Rhodanese-like_dom"/>
</dbReference>
<dbReference type="InterPro" id="IPR050102">
    <property type="entry name" value="tRNA_sulfurtransferase_ThiI"/>
</dbReference>
<dbReference type="HAMAP" id="MF_00021">
    <property type="entry name" value="ThiI"/>
    <property type="match status" value="1"/>
</dbReference>
<keyword evidence="2 11" id="KW-0963">Cytoplasm</keyword>
<keyword evidence="15" id="KW-1185">Reference proteome</keyword>
<dbReference type="EMBL" id="JBHSAF010000015">
    <property type="protein sequence ID" value="MFC3914818.1"/>
    <property type="molecule type" value="Genomic_DNA"/>
</dbReference>
<dbReference type="InterPro" id="IPR049962">
    <property type="entry name" value="THUMP_ThiI"/>
</dbReference>
<dbReference type="Gene3D" id="3.40.50.620">
    <property type="entry name" value="HUPs"/>
    <property type="match status" value="1"/>
</dbReference>
<feature type="binding site" evidence="11">
    <location>
        <position position="296"/>
    </location>
    <ligand>
        <name>ATP</name>
        <dbReference type="ChEBI" id="CHEBI:30616"/>
    </ligand>
</feature>
<evidence type="ECO:0000313" key="15">
    <source>
        <dbReference type="Proteomes" id="UP001595692"/>
    </source>
</evidence>
<comment type="catalytic activity">
    <reaction evidence="11">
        <text>[ThiS sulfur-carrier protein]-C-terminal Gly-Gly-AMP + S-sulfanyl-L-cysteinyl-[cysteine desulfurase] + AH2 = [ThiS sulfur-carrier protein]-C-terminal-Gly-aminoethanethioate + L-cysteinyl-[cysteine desulfurase] + A + AMP + 2 H(+)</text>
        <dbReference type="Rhea" id="RHEA:43340"/>
        <dbReference type="Rhea" id="RHEA-COMP:12157"/>
        <dbReference type="Rhea" id="RHEA-COMP:12158"/>
        <dbReference type="Rhea" id="RHEA-COMP:12910"/>
        <dbReference type="Rhea" id="RHEA-COMP:19908"/>
        <dbReference type="ChEBI" id="CHEBI:13193"/>
        <dbReference type="ChEBI" id="CHEBI:15378"/>
        <dbReference type="ChEBI" id="CHEBI:17499"/>
        <dbReference type="ChEBI" id="CHEBI:29950"/>
        <dbReference type="ChEBI" id="CHEBI:61963"/>
        <dbReference type="ChEBI" id="CHEBI:90618"/>
        <dbReference type="ChEBI" id="CHEBI:232372"/>
        <dbReference type="ChEBI" id="CHEBI:456215"/>
    </reaction>
</comment>
<dbReference type="Pfam" id="PF02568">
    <property type="entry name" value="ThiI"/>
    <property type="match status" value="1"/>
</dbReference>
<protein>
    <recommendedName>
        <fullName evidence="11">tRNA sulfurtransferase</fullName>
        <ecNumber evidence="11">2.8.1.4</ecNumber>
    </recommendedName>
    <alternativeName>
        <fullName evidence="11">Sulfur carrier protein ThiS sulfurtransferase</fullName>
    </alternativeName>
    <alternativeName>
        <fullName evidence="11">Thiamine biosynthesis protein ThiI</fullName>
    </alternativeName>
    <alternativeName>
        <fullName evidence="11">tRNA 4-thiouridine synthase</fullName>
    </alternativeName>
</protein>
<evidence type="ECO:0000256" key="11">
    <source>
        <dbReference type="HAMAP-Rule" id="MF_00021"/>
    </source>
</evidence>
<dbReference type="SUPFAM" id="SSF52821">
    <property type="entry name" value="Rhodanese/Cell cycle control phosphatase"/>
    <property type="match status" value="1"/>
</dbReference>
<gene>
    <name evidence="11 14" type="primary">thiI</name>
    <name evidence="14" type="ORF">ACFOSS_15320</name>
</gene>
<evidence type="ECO:0000256" key="8">
    <source>
        <dbReference type="ARBA" id="ARBA00022977"/>
    </source>
</evidence>
<evidence type="ECO:0000256" key="4">
    <source>
        <dbReference type="ARBA" id="ARBA00022679"/>
    </source>
</evidence>
<keyword evidence="9 11" id="KW-1015">Disulfide bond</keyword>
<comment type="caution">
    <text evidence="14">The sequence shown here is derived from an EMBL/GenBank/DDBJ whole genome shotgun (WGS) entry which is preliminary data.</text>
</comment>
<dbReference type="InterPro" id="IPR026340">
    <property type="entry name" value="THII_Thiazole_biosynth_dom"/>
</dbReference>
<comment type="similarity">
    <text evidence="11">Belongs to the ThiI family.</text>
</comment>
<feature type="domain" description="THUMP" evidence="13">
    <location>
        <begin position="61"/>
        <end position="165"/>
    </location>
</feature>
<proteinExistence type="inferred from homology"/>
<comment type="function">
    <text evidence="11">Catalyzes the ATP-dependent transfer of a sulfur to tRNA to produce 4-thiouridine in position 8 of tRNAs, which functions as a near-UV photosensor. Also catalyzes the transfer of sulfur to the sulfur carrier protein ThiS, forming ThiS-thiocarboxylate. This is a step in the synthesis of thiazole, in the thiamine biosynthesis pathway. The sulfur is donated as persulfide by IscS.</text>
</comment>
<dbReference type="PROSITE" id="PS50206">
    <property type="entry name" value="RHODANESE_3"/>
    <property type="match status" value="1"/>
</dbReference>
<dbReference type="Gene3D" id="3.40.250.10">
    <property type="entry name" value="Rhodanese-like domain"/>
    <property type="match status" value="1"/>
</dbReference>
<feature type="binding site" evidence="11">
    <location>
        <position position="265"/>
    </location>
    <ligand>
        <name>ATP</name>
        <dbReference type="ChEBI" id="CHEBI:30616"/>
    </ligand>
</feature>
<keyword evidence="8 11" id="KW-0784">Thiamine biosynthesis</keyword>
<comment type="pathway">
    <text evidence="11">Cofactor biosynthesis; thiamine diphosphate biosynthesis.</text>
</comment>
<dbReference type="InterPro" id="IPR004114">
    <property type="entry name" value="THUMP_dom"/>
</dbReference>
<dbReference type="SUPFAM" id="SSF143437">
    <property type="entry name" value="THUMP domain-like"/>
    <property type="match status" value="1"/>
</dbReference>
<dbReference type="InterPro" id="IPR003720">
    <property type="entry name" value="tRNA_STrfase"/>
</dbReference>
<evidence type="ECO:0000256" key="1">
    <source>
        <dbReference type="ARBA" id="ARBA00004496"/>
    </source>
</evidence>
<name>A0ABV8CS11_9GAMM</name>
<comment type="catalytic activity">
    <reaction evidence="11">
        <text>[ThiI sulfur-carrier protein]-S-sulfanyl-L-cysteine + a uridine in tRNA + 2 reduced [2Fe-2S]-[ferredoxin] + ATP + H(+) = [ThiI sulfur-carrier protein]-L-cysteine + a 4-thiouridine in tRNA + 2 oxidized [2Fe-2S]-[ferredoxin] + AMP + diphosphate</text>
        <dbReference type="Rhea" id="RHEA:24176"/>
        <dbReference type="Rhea" id="RHEA-COMP:10000"/>
        <dbReference type="Rhea" id="RHEA-COMP:10001"/>
        <dbReference type="Rhea" id="RHEA-COMP:13337"/>
        <dbReference type="Rhea" id="RHEA-COMP:13338"/>
        <dbReference type="Rhea" id="RHEA-COMP:13339"/>
        <dbReference type="Rhea" id="RHEA-COMP:13340"/>
        <dbReference type="ChEBI" id="CHEBI:15378"/>
        <dbReference type="ChEBI" id="CHEBI:29950"/>
        <dbReference type="ChEBI" id="CHEBI:30616"/>
        <dbReference type="ChEBI" id="CHEBI:33019"/>
        <dbReference type="ChEBI" id="CHEBI:33737"/>
        <dbReference type="ChEBI" id="CHEBI:33738"/>
        <dbReference type="ChEBI" id="CHEBI:61963"/>
        <dbReference type="ChEBI" id="CHEBI:65315"/>
        <dbReference type="ChEBI" id="CHEBI:136798"/>
        <dbReference type="ChEBI" id="CHEBI:456215"/>
        <dbReference type="EC" id="2.8.1.4"/>
    </reaction>
</comment>
<evidence type="ECO:0000256" key="7">
    <source>
        <dbReference type="ARBA" id="ARBA00022884"/>
    </source>
</evidence>
<evidence type="ECO:0000256" key="5">
    <source>
        <dbReference type="ARBA" id="ARBA00022741"/>
    </source>
</evidence>
<dbReference type="Pfam" id="PF00581">
    <property type="entry name" value="Rhodanese"/>
    <property type="match status" value="1"/>
</dbReference>
<dbReference type="PANTHER" id="PTHR43209:SF1">
    <property type="entry name" value="TRNA SULFURTRANSFERASE"/>
    <property type="match status" value="1"/>
</dbReference>
<feature type="binding site" evidence="11">
    <location>
        <begin position="183"/>
        <end position="184"/>
    </location>
    <ligand>
        <name>ATP</name>
        <dbReference type="ChEBI" id="CHEBI:30616"/>
    </ligand>
</feature>
<sequence length="483" mass="54596">MKFIVKLFPEITIKSKSVRQRMIKVLQGNVRNVLRRIEATARVRMDWDKLVVSCDDDSKRDAVVEALSCTPGIQAFLEVQEFRYHDLHDIYLHTAAAYGDQLAGKTFCVRVKRHGQHAFTSIEVERYVGGGLNQNHVTGGVRLKKPDLQINLEIEDDKLYLITQIHPGLGGYPLSTQEDVLSLISGGFDSGVSSYQFIKRGCRVHYCFFNLGGAAHEVGVKQVAYYLWNKFGASHKVKFLAVPFEPIVAEILEKIDNGHMGVVLKRMMMRVAANLAERMNIEALVTGESLGQVSSQTLTNLSVIDRVTETLILRPLVTMDKQDIVDTARRIGTLEFAETMPEYCGVISNKPTVKAQMSKVLEEESKFDFAILERVIAETRWMDIRDIANQTREQVQEVETVQALLADEVILDIRSPDDHEDRPLVVAGHAVVHLPFYKLATQFGDLDQSKTYLLYCDRGVMSKLQALYLKEKGFNNIKVYRAN</sequence>
<dbReference type="InterPro" id="IPR049961">
    <property type="entry name" value="ThiI_N"/>
</dbReference>
<dbReference type="PROSITE" id="PS51165">
    <property type="entry name" value="THUMP"/>
    <property type="match status" value="1"/>
</dbReference>
<keyword evidence="3 11" id="KW-0820">tRNA-binding</keyword>
<dbReference type="CDD" id="cd11716">
    <property type="entry name" value="THUMP_ThiI"/>
    <property type="match status" value="1"/>
</dbReference>
<evidence type="ECO:0000256" key="6">
    <source>
        <dbReference type="ARBA" id="ARBA00022840"/>
    </source>
</evidence>
<keyword evidence="10 11" id="KW-0676">Redox-active center</keyword>
<dbReference type="CDD" id="cd00158">
    <property type="entry name" value="RHOD"/>
    <property type="match status" value="1"/>
</dbReference>
<feature type="binding site" evidence="11">
    <location>
        <position position="287"/>
    </location>
    <ligand>
        <name>ATP</name>
        <dbReference type="ChEBI" id="CHEBI:30616"/>
    </ligand>
</feature>
<dbReference type="NCBIfam" id="TIGR04271">
    <property type="entry name" value="ThiI_C_thiazole"/>
    <property type="match status" value="1"/>
</dbReference>
<keyword evidence="7 11" id="KW-0694">RNA-binding</keyword>
<feature type="active site" description="Cysteine persulfide intermediate" evidence="11">
    <location>
        <position position="456"/>
    </location>
</feature>
<dbReference type="InterPro" id="IPR020536">
    <property type="entry name" value="ThiI_AANH"/>
</dbReference>
<dbReference type="CDD" id="cd01712">
    <property type="entry name" value="PPase_ThiI"/>
    <property type="match status" value="1"/>
</dbReference>
<dbReference type="Pfam" id="PF02926">
    <property type="entry name" value="THUMP"/>
    <property type="match status" value="1"/>
</dbReference>
<dbReference type="InterPro" id="IPR054173">
    <property type="entry name" value="ThiI_fer"/>
</dbReference>
<comment type="subcellular location">
    <subcellularLocation>
        <location evidence="1 11">Cytoplasm</location>
    </subcellularLocation>
</comment>
<evidence type="ECO:0000259" key="12">
    <source>
        <dbReference type="PROSITE" id="PS50206"/>
    </source>
</evidence>
<dbReference type="Pfam" id="PF22025">
    <property type="entry name" value="ThiI_fer"/>
    <property type="match status" value="1"/>
</dbReference>
<dbReference type="RefSeq" id="WP_377154210.1">
    <property type="nucleotide sequence ID" value="NZ_JBHSAF010000015.1"/>
</dbReference>
<evidence type="ECO:0000256" key="2">
    <source>
        <dbReference type="ARBA" id="ARBA00022490"/>
    </source>
</evidence>
<dbReference type="SUPFAM" id="SSF52402">
    <property type="entry name" value="Adenine nucleotide alpha hydrolases-like"/>
    <property type="match status" value="1"/>
</dbReference>
<dbReference type="InterPro" id="IPR014729">
    <property type="entry name" value="Rossmann-like_a/b/a_fold"/>
</dbReference>
<comment type="caution">
    <text evidence="11">Lacks conserved residue(s) required for the propagation of feature annotation.</text>
</comment>
<dbReference type="EC" id="2.8.1.4" evidence="11"/>
<evidence type="ECO:0000313" key="14">
    <source>
        <dbReference type="EMBL" id="MFC3914818.1"/>
    </source>
</evidence>
<keyword evidence="4 11" id="KW-0808">Transferase</keyword>